<dbReference type="GO" id="GO:0003677">
    <property type="term" value="F:DNA binding"/>
    <property type="evidence" value="ECO:0007669"/>
    <property type="project" value="UniProtKB-KW"/>
</dbReference>
<evidence type="ECO:0000256" key="3">
    <source>
        <dbReference type="ARBA" id="ARBA00023015"/>
    </source>
</evidence>
<dbReference type="InterPro" id="IPR013249">
    <property type="entry name" value="RNA_pol_sigma70_r4_t2"/>
</dbReference>
<dbReference type="RefSeq" id="WP_052054066.1">
    <property type="nucleotide sequence ID" value="NZ_JRNE01000040.1"/>
</dbReference>
<feature type="domain" description="RNA polymerase sigma factor 70 region 4 type 2" evidence="8">
    <location>
        <begin position="243"/>
        <end position="277"/>
    </location>
</feature>
<evidence type="ECO:0000256" key="1">
    <source>
        <dbReference type="ARBA" id="ARBA00007031"/>
    </source>
</evidence>
<dbReference type="Gene3D" id="1.10.10.1550">
    <property type="entry name" value="ROS/MUCR transcriptional regulator protein"/>
    <property type="match status" value="1"/>
</dbReference>
<feature type="compositionally biased region" description="Basic and acidic residues" evidence="7">
    <location>
        <begin position="122"/>
        <end position="139"/>
    </location>
</feature>
<evidence type="ECO:0000256" key="4">
    <source>
        <dbReference type="ARBA" id="ARBA00023082"/>
    </source>
</evidence>
<reference evidence="9 10" key="1">
    <citation type="submission" date="2014-07" db="EMBL/GenBank/DDBJ databases">
        <authorList>
            <person name="McCorrison J."/>
            <person name="Sanka R."/>
            <person name="Torralba M."/>
            <person name="Gillis M."/>
            <person name="Haft D.H."/>
            <person name="Methe B."/>
            <person name="Sutton G."/>
            <person name="Nelson K.E."/>
        </authorList>
    </citation>
    <scope>NUCLEOTIDE SEQUENCE [LARGE SCALE GENOMIC DNA]</scope>
    <source>
        <strain evidence="9 10">DNF00450</strain>
    </source>
</reference>
<name>A0A095ZFE1_9CORY</name>
<dbReference type="InterPro" id="IPR041920">
    <property type="entry name" value="ROS/MUCR_sf"/>
</dbReference>
<comment type="similarity">
    <text evidence="1">Belongs to the ros/MucR family.</text>
</comment>
<dbReference type="AlphaFoldDB" id="A0A095ZFE1"/>
<keyword evidence="4" id="KW-0731">Sigma factor</keyword>
<dbReference type="Pfam" id="PF05443">
    <property type="entry name" value="ROS_MUCR"/>
    <property type="match status" value="1"/>
</dbReference>
<keyword evidence="5" id="KW-0238">DNA-binding</keyword>
<dbReference type="eggNOG" id="ENOG50343YZ">
    <property type="taxonomic scope" value="Bacteria"/>
</dbReference>
<evidence type="ECO:0000259" key="8">
    <source>
        <dbReference type="Pfam" id="PF08281"/>
    </source>
</evidence>
<evidence type="ECO:0000313" key="10">
    <source>
        <dbReference type="Proteomes" id="UP000029548"/>
    </source>
</evidence>
<evidence type="ECO:0000256" key="5">
    <source>
        <dbReference type="ARBA" id="ARBA00023125"/>
    </source>
</evidence>
<accession>A0A095ZFE1</accession>
<evidence type="ECO:0000256" key="6">
    <source>
        <dbReference type="ARBA" id="ARBA00023163"/>
    </source>
</evidence>
<dbReference type="InterPro" id="IPR013324">
    <property type="entry name" value="RNA_pol_sigma_r3/r4-like"/>
</dbReference>
<dbReference type="GO" id="GO:0008270">
    <property type="term" value="F:zinc ion binding"/>
    <property type="evidence" value="ECO:0007669"/>
    <property type="project" value="InterPro"/>
</dbReference>
<evidence type="ECO:0000313" key="9">
    <source>
        <dbReference type="EMBL" id="KGF17352.1"/>
    </source>
</evidence>
<dbReference type="InterPro" id="IPR008807">
    <property type="entry name" value="ROS_MUCR"/>
</dbReference>
<comment type="caution">
    <text evidence="9">The sequence shown here is derived from an EMBL/GenBank/DDBJ whole genome shotgun (WGS) entry which is preliminary data.</text>
</comment>
<sequence>MTTCRAPGCDRDAVARGLCMMHYKRERAGRDLTEPAVGSPSGHGRYGILDVDGDRVLCHECGGWYRSVGAHVPRSHDMTAREYKITHGLPLGTPLVAPDLSELHSRNAVGRVGGAGWARLEARRDPTAASHARDEESLRKRGPSRGPNPAAVDAARRAASDQYRERDLAWVRREDAGESLVDIARADGVPVNWVTKAVARARKRYGMPLPESAKEARRDRSRAAASKATADAAAAVVARDDDFLRRREAGESVREIAEVEGLTEGAVYYALRRARKRRDGA</sequence>
<feature type="region of interest" description="Disordered" evidence="7">
    <location>
        <begin position="122"/>
        <end position="159"/>
    </location>
</feature>
<dbReference type="Proteomes" id="UP000029548">
    <property type="component" value="Unassembled WGS sequence"/>
</dbReference>
<evidence type="ECO:0000256" key="7">
    <source>
        <dbReference type="SAM" id="MobiDB-lite"/>
    </source>
</evidence>
<dbReference type="Pfam" id="PF08281">
    <property type="entry name" value="Sigma70_r4_2"/>
    <property type="match status" value="1"/>
</dbReference>
<dbReference type="SUPFAM" id="SSF88659">
    <property type="entry name" value="Sigma3 and sigma4 domains of RNA polymerase sigma factors"/>
    <property type="match status" value="1"/>
</dbReference>
<keyword evidence="3" id="KW-0805">Transcription regulation</keyword>
<organism evidence="9 10">
    <name type="scientific">Corynebacterium freneyi DNF00450</name>
    <dbReference type="NCBI Taxonomy" id="1287475"/>
    <lineage>
        <taxon>Bacteria</taxon>
        <taxon>Bacillati</taxon>
        <taxon>Actinomycetota</taxon>
        <taxon>Actinomycetes</taxon>
        <taxon>Mycobacteriales</taxon>
        <taxon>Corynebacteriaceae</taxon>
        <taxon>Corynebacterium</taxon>
    </lineage>
</organism>
<dbReference type="GO" id="GO:0006352">
    <property type="term" value="P:DNA-templated transcription initiation"/>
    <property type="evidence" value="ECO:0007669"/>
    <property type="project" value="InterPro"/>
</dbReference>
<gene>
    <name evidence="9" type="ORF">HMPREF1650_04065</name>
</gene>
<comment type="similarity">
    <text evidence="2">Belongs to the sigma-70 factor family. ECF subfamily.</text>
</comment>
<keyword evidence="6" id="KW-0804">Transcription</keyword>
<dbReference type="EMBL" id="JRNE01000040">
    <property type="protein sequence ID" value="KGF17352.1"/>
    <property type="molecule type" value="Genomic_DNA"/>
</dbReference>
<protein>
    <recommendedName>
        <fullName evidence="8">RNA polymerase sigma factor 70 region 4 type 2 domain-containing protein</fullName>
    </recommendedName>
</protein>
<proteinExistence type="inferred from homology"/>
<dbReference type="GO" id="GO:0016987">
    <property type="term" value="F:sigma factor activity"/>
    <property type="evidence" value="ECO:0007669"/>
    <property type="project" value="UniProtKB-KW"/>
</dbReference>
<evidence type="ECO:0000256" key="2">
    <source>
        <dbReference type="ARBA" id="ARBA00010641"/>
    </source>
</evidence>